<evidence type="ECO:0008006" key="5">
    <source>
        <dbReference type="Google" id="ProtNLM"/>
    </source>
</evidence>
<dbReference type="Proteomes" id="UP000283872">
    <property type="component" value="Unassembled WGS sequence"/>
</dbReference>
<gene>
    <name evidence="3" type="ORF">DWY11_05890</name>
</gene>
<dbReference type="PROSITE" id="PS51257">
    <property type="entry name" value="PROKAR_LIPOPROTEIN"/>
    <property type="match status" value="1"/>
</dbReference>
<name>A0A412HFW0_9BACT</name>
<feature type="signal peptide" evidence="2">
    <location>
        <begin position="1"/>
        <end position="25"/>
    </location>
</feature>
<feature type="chain" id="PRO_5019586682" description="Cell surface protein" evidence="2">
    <location>
        <begin position="26"/>
        <end position="1065"/>
    </location>
</feature>
<dbReference type="AlphaFoldDB" id="A0A412HFW0"/>
<keyword evidence="1" id="KW-0175">Coiled coil</keyword>
<organism evidence="3 4">
    <name type="scientific">Segatella copri</name>
    <dbReference type="NCBI Taxonomy" id="165179"/>
    <lineage>
        <taxon>Bacteria</taxon>
        <taxon>Pseudomonadati</taxon>
        <taxon>Bacteroidota</taxon>
        <taxon>Bacteroidia</taxon>
        <taxon>Bacteroidales</taxon>
        <taxon>Prevotellaceae</taxon>
        <taxon>Segatella</taxon>
    </lineage>
</organism>
<dbReference type="RefSeq" id="WP_147337072.1">
    <property type="nucleotide sequence ID" value="NZ_QRVA01000010.1"/>
</dbReference>
<protein>
    <recommendedName>
        <fullName evidence="5">Cell surface protein</fullName>
    </recommendedName>
</protein>
<evidence type="ECO:0000256" key="2">
    <source>
        <dbReference type="SAM" id="SignalP"/>
    </source>
</evidence>
<dbReference type="EMBL" id="QRVA01000010">
    <property type="protein sequence ID" value="RGS16980.1"/>
    <property type="molecule type" value="Genomic_DNA"/>
</dbReference>
<reference evidence="3 4" key="1">
    <citation type="submission" date="2018-08" db="EMBL/GenBank/DDBJ databases">
        <title>A genome reference for cultivated species of the human gut microbiota.</title>
        <authorList>
            <person name="Zou Y."/>
            <person name="Xue W."/>
            <person name="Luo G."/>
        </authorList>
    </citation>
    <scope>NUCLEOTIDE SEQUENCE [LARGE SCALE GENOMIC DNA]</scope>
    <source>
        <strain evidence="3 4">AF24-12</strain>
    </source>
</reference>
<proteinExistence type="predicted"/>
<evidence type="ECO:0000313" key="4">
    <source>
        <dbReference type="Proteomes" id="UP000283872"/>
    </source>
</evidence>
<sequence length="1065" mass="116649">MKRKYFSALLMGALTIASVSTFTSCKDYDDDIDNLQNQIKDLASADQLQQKVTELQGLITTNSNTIKDVQEAVKKAQLAAETAQATAAQKATLEDLKKLLAEGDYASKEYVNKADGIIDAALKALETGKVAQLEEAVKEAKNAADAAKTTADKAIEEAGNAGGEALEKAQAAATAAQEAKDALAKLQNSIGGGYTETTTVKDAITSIDLLLKADNTGLDALDTRLKVIEEALKTGDDTTGLATRVENIESALKNIIGQFSTMVTDVQLFNIAQPNYTGFDRNLNFVQAAEKANVFPAEANVADKQLKFEEGKYYAGEDSLLIRVSPVDAELTPSSISLLNSQGKELDDIIDVKEVYRYKELLYGNTRAGGVNSGLWVVKFKAKDLGDNFKAAAETEVYGQPRSILYAVAVKNTYNTTDKAEEASTRRVTSEYGIDLNTTPAEPAWDFTVNETPISYIHNRYVRTESVEWTDQTTGYYAKTYAQELTWLDSDKPATKFILTGDDQNAVDRKGHTTGDWNDGVDNRQGYSILAVEKGKPITIDFGNTARKGIKGFYVTLDERFAQESAPSELNAWNSYTFENVGYKNQPAKLFEGNKGTITIKDMNNVKGDVIGFRVHAVNYDGTLTDPDGRSFYVAVGDVKTTKNLGNSDLTWNETSKKFESTVVLPADFSSYDFDGSYRWQIVGADESGNTPSWNDFTVKYYAADGSEVPSLNNTVKSVKFILNNPMEFIDGATYKVTTTLTKNISSATAEVCTINASFTKKMPTDAPTFNYRDGFTKNPEYIIPTGGNYKVLASGNKGGTFDLRNILIINNNTTWNGVDLFNETNAGVFTFNVAGGTYNNGNLDKAEATGPRYIMAVNNSGEQNLVDNSTERTIKADYNYYNISKRKKNGSWITGNFPVPSTSSEKIVYCSWMNTFELDVNKTDMKWSDNNKVTWKATPDANGTKLLFNKLAVKVKDINLLPVKTGVNGSTMDTFFASDALAVVEGKYGQIWTTSTDEKQINPYFSASIDATGITLKQISQNAIPSGVKGGKIWFDVKDCFGNVKHIKLDFQILSNGVDPARKH</sequence>
<evidence type="ECO:0000313" key="3">
    <source>
        <dbReference type="EMBL" id="RGS16980.1"/>
    </source>
</evidence>
<keyword evidence="2" id="KW-0732">Signal</keyword>
<accession>A0A412HFW0</accession>
<evidence type="ECO:0000256" key="1">
    <source>
        <dbReference type="SAM" id="Coils"/>
    </source>
</evidence>
<feature type="coiled-coil region" evidence="1">
    <location>
        <begin position="25"/>
        <end position="86"/>
    </location>
</feature>
<comment type="caution">
    <text evidence="3">The sequence shown here is derived from an EMBL/GenBank/DDBJ whole genome shotgun (WGS) entry which is preliminary data.</text>
</comment>
<feature type="coiled-coil region" evidence="1">
    <location>
        <begin position="123"/>
        <end position="189"/>
    </location>
</feature>